<dbReference type="PROSITE" id="PS00061">
    <property type="entry name" value="ADH_SHORT"/>
    <property type="match status" value="1"/>
</dbReference>
<dbReference type="SMART" id="SM00822">
    <property type="entry name" value="PKS_KR"/>
    <property type="match status" value="1"/>
</dbReference>
<sequence>MEKTEMMATIDKAEFRGKVVLISGAAQGIGAAVARAMYLGGAGLALLDRQSDKLQLLLDEFAAAAPDGSVRPLALTADVSLSNEVNAAVGRVERELGAIDILINVAGILRMGEVTTISDEDWEQSMAVNTGGVFRLSRAVAQRMLPRRCGVIVTVGSNAAATPRMGMAAYAASKAASMQFTRCLALELAPYGIRCNSVSPGSTDTEMQRQLWSAPDDAGAVIRGRLDQYRLGIPLGRIASADDIAQSICFLASDRARHITMHDLRVDGGATLDAR</sequence>
<keyword evidence="2 5" id="KW-0560">Oxidoreductase</keyword>
<dbReference type="InterPro" id="IPR003560">
    <property type="entry name" value="DHB_DH"/>
</dbReference>
<dbReference type="GO" id="GO:0008667">
    <property type="term" value="F:2,3-dihydro-2,3-dihydroxybenzoate dehydrogenase activity"/>
    <property type="evidence" value="ECO:0007669"/>
    <property type="project" value="UniProtKB-EC"/>
</dbReference>
<keyword evidence="6" id="KW-1185">Reference proteome</keyword>
<dbReference type="InterPro" id="IPR036291">
    <property type="entry name" value="NAD(P)-bd_dom_sf"/>
</dbReference>
<dbReference type="SUPFAM" id="SSF51735">
    <property type="entry name" value="NAD(P)-binding Rossmann-fold domains"/>
    <property type="match status" value="1"/>
</dbReference>
<dbReference type="PANTHER" id="PTHR43669:SF3">
    <property type="entry name" value="ALCOHOL DEHYDROGENASE, PUTATIVE (AFU_ORTHOLOGUE AFUA_3G03445)-RELATED"/>
    <property type="match status" value="1"/>
</dbReference>
<evidence type="ECO:0000259" key="4">
    <source>
        <dbReference type="SMART" id="SM00822"/>
    </source>
</evidence>
<feature type="domain" description="Ketoreductase" evidence="4">
    <location>
        <begin position="18"/>
        <end position="201"/>
    </location>
</feature>
<evidence type="ECO:0000256" key="3">
    <source>
        <dbReference type="NCBIfam" id="TIGR04316"/>
    </source>
</evidence>
<dbReference type="Gene3D" id="3.40.50.720">
    <property type="entry name" value="NAD(P)-binding Rossmann-like Domain"/>
    <property type="match status" value="1"/>
</dbReference>
<dbReference type="EMBL" id="JAQQFM010000007">
    <property type="protein sequence ID" value="MFL9926092.1"/>
    <property type="molecule type" value="Genomic_DNA"/>
</dbReference>
<reference evidence="5 6" key="1">
    <citation type="journal article" date="2024" name="Chem. Sci.">
        <title>Discovery of megapolipeptins by genome mining of a Burkholderiales bacteria collection.</title>
        <authorList>
            <person name="Paulo B.S."/>
            <person name="Recchia M.J.J."/>
            <person name="Lee S."/>
            <person name="Fergusson C.H."/>
            <person name="Romanowski S.B."/>
            <person name="Hernandez A."/>
            <person name="Krull N."/>
            <person name="Liu D.Y."/>
            <person name="Cavanagh H."/>
            <person name="Bos A."/>
            <person name="Gray C.A."/>
            <person name="Murphy B.T."/>
            <person name="Linington R.G."/>
            <person name="Eustaquio A.S."/>
        </authorList>
    </citation>
    <scope>NUCLEOTIDE SEQUENCE [LARGE SCALE GENOMIC DNA]</scope>
    <source>
        <strain evidence="5 6">RL21-008-BIB-A</strain>
    </source>
</reference>
<evidence type="ECO:0000313" key="5">
    <source>
        <dbReference type="EMBL" id="MFL9926092.1"/>
    </source>
</evidence>
<dbReference type="Proteomes" id="UP001629246">
    <property type="component" value="Unassembled WGS sequence"/>
</dbReference>
<dbReference type="InterPro" id="IPR057326">
    <property type="entry name" value="KR_dom"/>
</dbReference>
<dbReference type="PANTHER" id="PTHR43669">
    <property type="entry name" value="5-KETO-D-GLUCONATE 5-REDUCTASE"/>
    <property type="match status" value="1"/>
</dbReference>
<evidence type="ECO:0000313" key="6">
    <source>
        <dbReference type="Proteomes" id="UP001629246"/>
    </source>
</evidence>
<comment type="similarity">
    <text evidence="1">Belongs to the short-chain dehydrogenases/reductases (SDR) family.</text>
</comment>
<evidence type="ECO:0000256" key="1">
    <source>
        <dbReference type="ARBA" id="ARBA00006484"/>
    </source>
</evidence>
<dbReference type="PRINTS" id="PR00080">
    <property type="entry name" value="SDRFAMILY"/>
</dbReference>
<accession>A0ABW9ACR4</accession>
<dbReference type="Pfam" id="PF13561">
    <property type="entry name" value="adh_short_C2"/>
    <property type="match status" value="1"/>
</dbReference>
<dbReference type="EC" id="1.3.1.28" evidence="3"/>
<protein>
    <recommendedName>
        <fullName evidence="3">2,3-dihydro-2,3-dihydroxybenzoate dehydrogenase</fullName>
        <ecNumber evidence="3">1.3.1.28</ecNumber>
    </recommendedName>
</protein>
<dbReference type="PRINTS" id="PR01397">
    <property type="entry name" value="DHBDHDRGNASE"/>
</dbReference>
<dbReference type="NCBIfam" id="NF006074">
    <property type="entry name" value="PRK08220.1"/>
    <property type="match status" value="1"/>
</dbReference>
<dbReference type="InterPro" id="IPR002347">
    <property type="entry name" value="SDR_fam"/>
</dbReference>
<dbReference type="RefSeq" id="WP_408159285.1">
    <property type="nucleotide sequence ID" value="NZ_JAQQFM010000007.1"/>
</dbReference>
<comment type="caution">
    <text evidence="5">The sequence shown here is derived from an EMBL/GenBank/DDBJ whole genome shotgun (WGS) entry which is preliminary data.</text>
</comment>
<dbReference type="NCBIfam" id="TIGR04316">
    <property type="entry name" value="dhbA_paeA"/>
    <property type="match status" value="1"/>
</dbReference>
<name>A0ABW9ACR4_9BURK</name>
<dbReference type="InterPro" id="IPR020904">
    <property type="entry name" value="Sc_DH/Rdtase_CS"/>
</dbReference>
<organism evidence="5 6">
    <name type="scientific">Herbaspirillum lusitanum</name>
    <dbReference type="NCBI Taxonomy" id="213312"/>
    <lineage>
        <taxon>Bacteria</taxon>
        <taxon>Pseudomonadati</taxon>
        <taxon>Pseudomonadota</taxon>
        <taxon>Betaproteobacteria</taxon>
        <taxon>Burkholderiales</taxon>
        <taxon>Oxalobacteraceae</taxon>
        <taxon>Herbaspirillum</taxon>
    </lineage>
</organism>
<gene>
    <name evidence="5" type="ORF">PQR62_17585</name>
</gene>
<evidence type="ECO:0000256" key="2">
    <source>
        <dbReference type="ARBA" id="ARBA00023002"/>
    </source>
</evidence>
<proteinExistence type="inferred from homology"/>